<dbReference type="InterPro" id="IPR043136">
    <property type="entry name" value="B30.2/SPRY_sf"/>
</dbReference>
<evidence type="ECO:0000259" key="1">
    <source>
        <dbReference type="PROSITE" id="PS50188"/>
    </source>
</evidence>
<dbReference type="CDD" id="cd12885">
    <property type="entry name" value="SPRY_RanBP_like"/>
    <property type="match status" value="1"/>
</dbReference>
<dbReference type="InterPro" id="IPR001870">
    <property type="entry name" value="B30.2/SPRY"/>
</dbReference>
<dbReference type="PROSITE" id="PS50188">
    <property type="entry name" value="B302_SPRY"/>
    <property type="match status" value="1"/>
</dbReference>
<evidence type="ECO:0000313" key="3">
    <source>
        <dbReference type="Proteomes" id="UP001642484"/>
    </source>
</evidence>
<dbReference type="SUPFAM" id="SSF81901">
    <property type="entry name" value="HCP-like"/>
    <property type="match status" value="1"/>
</dbReference>
<dbReference type="InterPro" id="IPR006597">
    <property type="entry name" value="Sel1-like"/>
</dbReference>
<dbReference type="SMART" id="SM00671">
    <property type="entry name" value="SEL1"/>
    <property type="match status" value="1"/>
</dbReference>
<dbReference type="Gene3D" id="1.25.40.10">
    <property type="entry name" value="Tetratricopeptide repeat domain"/>
    <property type="match status" value="1"/>
</dbReference>
<accession>A0ABP0T0X4</accession>
<reference evidence="2 3" key="1">
    <citation type="submission" date="2024-02" db="EMBL/GenBank/DDBJ databases">
        <authorList>
            <person name="Chen Y."/>
            <person name="Shah S."/>
            <person name="Dougan E. K."/>
            <person name="Thang M."/>
            <person name="Chan C."/>
        </authorList>
    </citation>
    <scope>NUCLEOTIDE SEQUENCE [LARGE SCALE GENOMIC DNA]</scope>
</reference>
<dbReference type="SMART" id="SM00248">
    <property type="entry name" value="ANK"/>
    <property type="match status" value="6"/>
</dbReference>
<dbReference type="Gene3D" id="2.60.120.920">
    <property type="match status" value="1"/>
</dbReference>
<dbReference type="InterPro" id="IPR051616">
    <property type="entry name" value="Cul2-RING_E3_ligase_SR"/>
</dbReference>
<dbReference type="InterPro" id="IPR044736">
    <property type="entry name" value="Gid1/RanBPM/SPLA_SPRY"/>
</dbReference>
<dbReference type="EMBL" id="CAXAMN010028983">
    <property type="protein sequence ID" value="CAK9118363.1"/>
    <property type="molecule type" value="Genomic_DNA"/>
</dbReference>
<dbReference type="InterPro" id="IPR011990">
    <property type="entry name" value="TPR-like_helical_dom_sf"/>
</dbReference>
<dbReference type="SUPFAM" id="SSF48403">
    <property type="entry name" value="Ankyrin repeat"/>
    <property type="match status" value="1"/>
</dbReference>
<dbReference type="Gene3D" id="1.25.40.20">
    <property type="entry name" value="Ankyrin repeat-containing domain"/>
    <property type="match status" value="1"/>
</dbReference>
<feature type="domain" description="B30.2/SPRY" evidence="1">
    <location>
        <begin position="292"/>
        <end position="486"/>
    </location>
</feature>
<comment type="caution">
    <text evidence="2">The sequence shown here is derived from an EMBL/GenBank/DDBJ whole genome shotgun (WGS) entry which is preliminary data.</text>
</comment>
<keyword evidence="3" id="KW-1185">Reference proteome</keyword>
<dbReference type="InterPro" id="IPR036770">
    <property type="entry name" value="Ankyrin_rpt-contain_sf"/>
</dbReference>
<organism evidence="2 3">
    <name type="scientific">Durusdinium trenchii</name>
    <dbReference type="NCBI Taxonomy" id="1381693"/>
    <lineage>
        <taxon>Eukaryota</taxon>
        <taxon>Sar</taxon>
        <taxon>Alveolata</taxon>
        <taxon>Dinophyceae</taxon>
        <taxon>Suessiales</taxon>
        <taxon>Symbiodiniaceae</taxon>
        <taxon>Durusdinium</taxon>
    </lineage>
</organism>
<dbReference type="Proteomes" id="UP001642484">
    <property type="component" value="Unassembled WGS sequence"/>
</dbReference>
<dbReference type="PANTHER" id="PTHR46224:SF6">
    <property type="entry name" value="ANKYRIN REPEAT FAMILY PROTEIN"/>
    <property type="match status" value="1"/>
</dbReference>
<protein>
    <recommendedName>
        <fullName evidence="1">B30.2/SPRY domain-containing protein</fullName>
    </recommendedName>
</protein>
<dbReference type="InterPro" id="IPR002110">
    <property type="entry name" value="Ankyrin_rpt"/>
</dbReference>
<dbReference type="PANTHER" id="PTHR46224">
    <property type="entry name" value="ANKYRIN REPEAT FAMILY PROTEIN"/>
    <property type="match status" value="1"/>
</dbReference>
<sequence>MASRLLSALRKGHDTLLEALQEVGGLEELPEEDCGELGRCSLLIHAAYAGDCQAVETLVSHGADFRSLSGAGGSGSVGNCIDWLCWRQEPRVAQTLELLLARWAEQFSEAEVKTMLNTPRHLSRTPLMNAVFAPNVASTEVLLRHGADAAYAGEDGSCALDLAAQLGGSRGSKLVQMLLEAHADPNVGSIGPLFLAAQENSETSVKALLAAKARPGGLGFDGPGGKDREALTTPVECAARFGFLRVLKLLLAADGAPRGLDLKLALTLAQEAGHSDVERILLRAGAAPDAKRPADADALEEALLLPEGFVPGQADSEEVEGQIQVEEVDGSYRLRFPGPSHLTASSATPARMCAAHDSFYYEVLVEELDLLVALGFARQASTPLHTLPGWTKGTYGLHSDDGLLQANTATTRLLQGWVIKKGSTVGMGVEWSSEDEEYQLFVTLEGRRQARTVPLADDRSESFDLYPLVGADRPAVLLVNLGAFPFLYSDPRHLAALAKRKAARAESTAKKLKLREAQELHKQNRPDAAAWRFLSLAEAGHEVAQMNVAQLLDSGAASLLLNSSQPMPLKAIEDPRLLGRAWAQRHYELSAEQGNAFSELRLGDFAYYGWGLRFHEEDEVNGSWLTQQESDLELSLAHYRRTAQMRISGEWMQSFVARASFNLGFMYQFGIGVEQDLPMAGRFYGQGAEADPGGVQTPITIMSTVLSFQSYLVGS</sequence>
<dbReference type="InterPro" id="IPR013320">
    <property type="entry name" value="ConA-like_dom_sf"/>
</dbReference>
<proteinExistence type="predicted"/>
<gene>
    <name evidence="2" type="ORF">CCMP2556_LOCUS55459</name>
</gene>
<evidence type="ECO:0000313" key="2">
    <source>
        <dbReference type="EMBL" id="CAK9118363.1"/>
    </source>
</evidence>
<name>A0ABP0T0X4_9DINO</name>
<dbReference type="SUPFAM" id="SSF49899">
    <property type="entry name" value="Concanavalin A-like lectins/glucanases"/>
    <property type="match status" value="1"/>
</dbReference>